<gene>
    <name evidence="1" type="ORF">FC093_23050</name>
</gene>
<sequence>MLSLWFISANHPKIVGNGEFPSLQTCRRYFQQWTKEGVIKRMLRTLGCFHAR</sequence>
<organism evidence="1 2">
    <name type="scientific">Ilyomonas limi</name>
    <dbReference type="NCBI Taxonomy" id="2575867"/>
    <lineage>
        <taxon>Bacteria</taxon>
        <taxon>Pseudomonadati</taxon>
        <taxon>Bacteroidota</taxon>
        <taxon>Chitinophagia</taxon>
        <taxon>Chitinophagales</taxon>
        <taxon>Chitinophagaceae</taxon>
        <taxon>Ilyomonas</taxon>
    </lineage>
</organism>
<accession>A0A4U3KTG6</accession>
<dbReference type="AlphaFoldDB" id="A0A4U3KTG6"/>
<dbReference type="Proteomes" id="UP000305848">
    <property type="component" value="Unassembled WGS sequence"/>
</dbReference>
<evidence type="ECO:0000313" key="2">
    <source>
        <dbReference type="Proteomes" id="UP000305848"/>
    </source>
</evidence>
<dbReference type="EMBL" id="SZQL01000040">
    <property type="protein sequence ID" value="TKK64196.1"/>
    <property type="molecule type" value="Genomic_DNA"/>
</dbReference>
<dbReference type="OrthoDB" id="111809at2"/>
<reference evidence="1 2" key="1">
    <citation type="submission" date="2019-05" db="EMBL/GenBank/DDBJ databases">
        <title>Panacibacter sp. strain 17mud1-8 Genome sequencing and assembly.</title>
        <authorList>
            <person name="Chhetri G."/>
        </authorList>
    </citation>
    <scope>NUCLEOTIDE SEQUENCE [LARGE SCALE GENOMIC DNA]</scope>
    <source>
        <strain evidence="1 2">17mud1-8</strain>
    </source>
</reference>
<name>A0A4U3KTG6_9BACT</name>
<proteinExistence type="predicted"/>
<protein>
    <submittedName>
        <fullName evidence="1">Transposase</fullName>
    </submittedName>
</protein>
<keyword evidence="2" id="KW-1185">Reference proteome</keyword>
<evidence type="ECO:0000313" key="1">
    <source>
        <dbReference type="EMBL" id="TKK64196.1"/>
    </source>
</evidence>
<comment type="caution">
    <text evidence="1">The sequence shown here is derived from an EMBL/GenBank/DDBJ whole genome shotgun (WGS) entry which is preliminary data.</text>
</comment>